<dbReference type="EMBL" id="RIBY02002200">
    <property type="protein sequence ID" value="KAH9822877.1"/>
    <property type="molecule type" value="Genomic_DNA"/>
</dbReference>
<comment type="caution">
    <text evidence="1">The sequence shown here is derived from an EMBL/GenBank/DDBJ whole genome shotgun (WGS) entry which is preliminary data.</text>
</comment>
<reference evidence="1 2" key="2">
    <citation type="journal article" date="2021" name="Curr. Genet.">
        <title>Genetic response to nitrogen starvation in the aggressive Eucalyptus foliar pathogen Teratosphaeria destructans.</title>
        <authorList>
            <person name="Havenga M."/>
            <person name="Wingfield B.D."/>
            <person name="Wingfield M.J."/>
            <person name="Dreyer L.L."/>
            <person name="Roets F."/>
            <person name="Aylward J."/>
        </authorList>
    </citation>
    <scope>NUCLEOTIDE SEQUENCE [LARGE SCALE GENOMIC DNA]</scope>
    <source>
        <strain evidence="1">CMW44962</strain>
    </source>
</reference>
<evidence type="ECO:0000313" key="2">
    <source>
        <dbReference type="Proteomes" id="UP001138500"/>
    </source>
</evidence>
<name>A0A9W7VZU7_9PEZI</name>
<accession>A0A9W7VZU7</accession>
<evidence type="ECO:0000313" key="1">
    <source>
        <dbReference type="EMBL" id="KAH9822877.1"/>
    </source>
</evidence>
<sequence length="135" mass="14426">MCNGQSSRTSQGGTIAILKPIPRVEWTPLKRDLALRIAEDASTGRTNASIDGLGAFRSRDARVVIHRDGDLRASPHRPESEVLSQFALPSYVADGASWALTAKLDLGVGGDGIIGRRVSLVLDDDVWGEGVIGYN</sequence>
<dbReference type="AlphaFoldDB" id="A0A9W7VZU7"/>
<keyword evidence="2" id="KW-1185">Reference proteome</keyword>
<dbReference type="OrthoDB" id="4158189at2759"/>
<dbReference type="Proteomes" id="UP001138500">
    <property type="component" value="Unassembled WGS sequence"/>
</dbReference>
<reference evidence="1 2" key="1">
    <citation type="journal article" date="2018" name="IMA Fungus">
        <title>IMA Genome-F 10: Nine draft genome sequences of Claviceps purpurea s.lat., including C. arundinis, C. humidiphila, and C. cf. spartinae, pseudomolecules for the pitch canker pathogen Fusarium circinatum, draft genome of Davidsoniella eucalypti, Grosmannia galeiformis, Quambalaria eucalypti, and Teratosphaeria destructans.</title>
        <authorList>
            <person name="Wingfield B.D."/>
            <person name="Liu M."/>
            <person name="Nguyen H.D."/>
            <person name="Lane F.A."/>
            <person name="Morgan S.W."/>
            <person name="De Vos L."/>
            <person name="Wilken P.M."/>
            <person name="Duong T.A."/>
            <person name="Aylward J."/>
            <person name="Coetzee M.P."/>
            <person name="Dadej K."/>
            <person name="De Beer Z.W."/>
            <person name="Findlay W."/>
            <person name="Havenga M."/>
            <person name="Kolarik M."/>
            <person name="Menzies J.G."/>
            <person name="Naidoo K."/>
            <person name="Pochopski O."/>
            <person name="Shoukouhi P."/>
            <person name="Santana Q.C."/>
            <person name="Seifert K.A."/>
            <person name="Soal N."/>
            <person name="Steenkamp E.T."/>
            <person name="Tatham C.T."/>
            <person name="van der Nest M.A."/>
            <person name="Wingfield M.J."/>
        </authorList>
    </citation>
    <scope>NUCLEOTIDE SEQUENCE [LARGE SCALE GENOMIC DNA]</scope>
    <source>
        <strain evidence="1">CMW44962</strain>
    </source>
</reference>
<gene>
    <name evidence="1" type="ORF">Tdes44962_MAKER00705</name>
</gene>
<proteinExistence type="predicted"/>
<protein>
    <submittedName>
        <fullName evidence="1">Uncharacterized protein</fullName>
    </submittedName>
</protein>
<organism evidence="1 2">
    <name type="scientific">Teratosphaeria destructans</name>
    <dbReference type="NCBI Taxonomy" id="418781"/>
    <lineage>
        <taxon>Eukaryota</taxon>
        <taxon>Fungi</taxon>
        <taxon>Dikarya</taxon>
        <taxon>Ascomycota</taxon>
        <taxon>Pezizomycotina</taxon>
        <taxon>Dothideomycetes</taxon>
        <taxon>Dothideomycetidae</taxon>
        <taxon>Mycosphaerellales</taxon>
        <taxon>Teratosphaeriaceae</taxon>
        <taxon>Teratosphaeria</taxon>
    </lineage>
</organism>